<evidence type="ECO:0000313" key="5">
    <source>
        <dbReference type="Proteomes" id="UP000261520"/>
    </source>
</evidence>
<dbReference type="STRING" id="409849.ENSPMGP00000014778"/>
<feature type="compositionally biased region" description="Low complexity" evidence="2">
    <location>
        <begin position="15"/>
        <end position="32"/>
    </location>
</feature>
<sequence length="410" mass="44223">MADSSAPQGGALGGEESVSEVPPSEESLASESLHQDCGTTSDEQPEQGLASESLHQNCCTTSDEQPDAPGVDHDSRFPSNDGSDCKPDQSPVIRSSTPSVFEGHAAENMCTLVQSSCTLVDSSAGAPLMVCKRPMMMQQCNMVTTICRGGFASDGTGPQLFQESQGPQTTANEGFPCDSSQCYGSYFHHTNLEDTFAAYCHPQPIPAPSQLLPHLTGPEIPPHLSMPRLMSSLSETGLDAKPVSCCCQLGCSWISVLPQPQRACAVSTLTRDVGTLTASKSHRDVGVQTEDSSYHVFPQVCLTEEIHRECQKISQNASQKASSKSPVKEVKWDAEGMTWEVYGASVDPEELGLAIQKHLELQIKETASRAAKLSRQNTNTSRHSVSCQRKRRMLRSLRRSGFSAAFPEVL</sequence>
<dbReference type="InterPro" id="IPR026646">
    <property type="entry name" value="GPRIN2-like/GPRIN3"/>
</dbReference>
<dbReference type="InterPro" id="IPR032745">
    <property type="entry name" value="GRIN_C"/>
</dbReference>
<comment type="function">
    <text evidence="1">May be involved in neurite outgrowth.</text>
</comment>
<accession>A0A3B4ACK1</accession>
<dbReference type="GO" id="GO:0031175">
    <property type="term" value="P:neuron projection development"/>
    <property type="evidence" value="ECO:0007669"/>
    <property type="project" value="TreeGrafter"/>
</dbReference>
<dbReference type="Ensembl" id="ENSPMGT00000015758.1">
    <property type="protein sequence ID" value="ENSPMGP00000014778.1"/>
    <property type="gene ID" value="ENSPMGG00000012119.1"/>
</dbReference>
<reference evidence="4" key="1">
    <citation type="submission" date="2025-08" db="UniProtKB">
        <authorList>
            <consortium name="Ensembl"/>
        </authorList>
    </citation>
    <scope>IDENTIFICATION</scope>
</reference>
<feature type="region of interest" description="Disordered" evidence="2">
    <location>
        <begin position="370"/>
        <end position="390"/>
    </location>
</feature>
<feature type="compositionally biased region" description="Polar residues" evidence="2">
    <location>
        <begin position="374"/>
        <end position="387"/>
    </location>
</feature>
<keyword evidence="5" id="KW-1185">Reference proteome</keyword>
<dbReference type="AlphaFoldDB" id="A0A3B4ACK1"/>
<organism evidence="4 5">
    <name type="scientific">Periophthalmus magnuspinnatus</name>
    <dbReference type="NCBI Taxonomy" id="409849"/>
    <lineage>
        <taxon>Eukaryota</taxon>
        <taxon>Metazoa</taxon>
        <taxon>Chordata</taxon>
        <taxon>Craniata</taxon>
        <taxon>Vertebrata</taxon>
        <taxon>Euteleostomi</taxon>
        <taxon>Actinopterygii</taxon>
        <taxon>Neopterygii</taxon>
        <taxon>Teleostei</taxon>
        <taxon>Neoteleostei</taxon>
        <taxon>Acanthomorphata</taxon>
        <taxon>Gobiaria</taxon>
        <taxon>Gobiiformes</taxon>
        <taxon>Gobioidei</taxon>
        <taxon>Gobiidae</taxon>
        <taxon>Oxudercinae</taxon>
        <taxon>Periophthalmus</taxon>
    </lineage>
</organism>
<evidence type="ECO:0000313" key="4">
    <source>
        <dbReference type="Ensembl" id="ENSPMGP00000014778.1"/>
    </source>
</evidence>
<proteinExistence type="predicted"/>
<dbReference type="PANTHER" id="PTHR15718:SF5">
    <property type="entry name" value="G PROTEIN-REGULATED INDUCER OF NEURITE OUTGROWTH 2"/>
    <property type="match status" value="1"/>
</dbReference>
<evidence type="ECO:0000256" key="1">
    <source>
        <dbReference type="ARBA" id="ARBA00002358"/>
    </source>
</evidence>
<evidence type="ECO:0000256" key="2">
    <source>
        <dbReference type="SAM" id="MobiDB-lite"/>
    </source>
</evidence>
<dbReference type="PANTHER" id="PTHR15718">
    <property type="entry name" value="G PROTEIN-REGULATED INDUCER OF NEURITE OUTGROWTH C-TERMINAL DOMAIN-CONTAINING PROTEIN"/>
    <property type="match status" value="1"/>
</dbReference>
<dbReference type="GO" id="GO:0005886">
    <property type="term" value="C:plasma membrane"/>
    <property type="evidence" value="ECO:0007669"/>
    <property type="project" value="TreeGrafter"/>
</dbReference>
<reference evidence="4" key="2">
    <citation type="submission" date="2025-09" db="UniProtKB">
        <authorList>
            <consortium name="Ensembl"/>
        </authorList>
    </citation>
    <scope>IDENTIFICATION</scope>
</reference>
<evidence type="ECO:0000259" key="3">
    <source>
        <dbReference type="Pfam" id="PF15235"/>
    </source>
</evidence>
<protein>
    <recommendedName>
        <fullName evidence="3">G protein-regulated inducer of neurite outgrowth C-terminal domain-containing protein</fullName>
    </recommendedName>
</protein>
<feature type="domain" description="G protein-regulated inducer of neurite outgrowth C-terminal" evidence="3">
    <location>
        <begin position="312"/>
        <end position="393"/>
    </location>
</feature>
<dbReference type="Proteomes" id="UP000261520">
    <property type="component" value="Unplaced"/>
</dbReference>
<name>A0A3B4ACK1_9GOBI</name>
<feature type="region of interest" description="Disordered" evidence="2">
    <location>
        <begin position="1"/>
        <end position="96"/>
    </location>
</feature>
<feature type="compositionally biased region" description="Polar residues" evidence="2">
    <location>
        <begin position="53"/>
        <end position="63"/>
    </location>
</feature>
<dbReference type="Pfam" id="PF15235">
    <property type="entry name" value="GRIN_C"/>
    <property type="match status" value="1"/>
</dbReference>